<dbReference type="EMBL" id="MU277212">
    <property type="protein sequence ID" value="KAI0061502.1"/>
    <property type="molecule type" value="Genomic_DNA"/>
</dbReference>
<reference evidence="1" key="1">
    <citation type="submission" date="2021-03" db="EMBL/GenBank/DDBJ databases">
        <authorList>
            <consortium name="DOE Joint Genome Institute"/>
            <person name="Ahrendt S."/>
            <person name="Looney B.P."/>
            <person name="Miyauchi S."/>
            <person name="Morin E."/>
            <person name="Drula E."/>
            <person name="Courty P.E."/>
            <person name="Chicoki N."/>
            <person name="Fauchery L."/>
            <person name="Kohler A."/>
            <person name="Kuo A."/>
            <person name="Labutti K."/>
            <person name="Pangilinan J."/>
            <person name="Lipzen A."/>
            <person name="Riley R."/>
            <person name="Andreopoulos W."/>
            <person name="He G."/>
            <person name="Johnson J."/>
            <person name="Barry K.W."/>
            <person name="Grigoriev I.V."/>
            <person name="Nagy L."/>
            <person name="Hibbett D."/>
            <person name="Henrissat B."/>
            <person name="Matheny P.B."/>
            <person name="Labbe J."/>
            <person name="Martin F."/>
        </authorList>
    </citation>
    <scope>NUCLEOTIDE SEQUENCE</scope>
    <source>
        <strain evidence="1">HHB10654</strain>
    </source>
</reference>
<proteinExistence type="predicted"/>
<keyword evidence="2" id="KW-1185">Reference proteome</keyword>
<evidence type="ECO:0000313" key="2">
    <source>
        <dbReference type="Proteomes" id="UP000814140"/>
    </source>
</evidence>
<protein>
    <submittedName>
        <fullName evidence="1">Uncharacterized protein</fullName>
    </submittedName>
</protein>
<sequence>MGNSASSGPHNNNDLPARTSTASLATPHTAHRSLRTRRKSLELPDLASLSLTPRINSPSASPHPHTRRPKASSPIPIPAQSAAANANAAHPYQSYPRQRPRQLPSTTQMPEIVVQQPPSTHVPLFPSVSRHRATPAPSFVHSQLPPIKEPQRRTFAAETLTSTIPLGLQQAVHPPSDEAVLVKISWHGGGTSVVLARAGDDKWKGRQPMDRDSSSRDTFSTHVSLLPGTHHVKFLVDDVWRLAPDLPTAVDDDGSLANYVHVAFPSSLPKLPPHQPSFWAPAPGEDIFTSSDADGGWTSEIPPALLAAAREEELFLADGAQGVAPHIPPAPVLPRHLDKLILNARPTPPLPPKERRPKSRGRLAMTSSEDGDSSSRIPVTTASGTDVAAQVPIPLVSRNGSTPAAVGQGTSLTALVDDASVLPVPSHVVLHHLSTSAIRNGVLAVGNTTRYRKKFITTIYYKPT</sequence>
<dbReference type="Proteomes" id="UP000814140">
    <property type="component" value="Unassembled WGS sequence"/>
</dbReference>
<name>A0ACB8SZ83_9AGAM</name>
<gene>
    <name evidence="1" type="ORF">BV25DRAFT_1992187</name>
</gene>
<comment type="caution">
    <text evidence="1">The sequence shown here is derived from an EMBL/GenBank/DDBJ whole genome shotgun (WGS) entry which is preliminary data.</text>
</comment>
<accession>A0ACB8SZ83</accession>
<organism evidence="1 2">
    <name type="scientific">Artomyces pyxidatus</name>
    <dbReference type="NCBI Taxonomy" id="48021"/>
    <lineage>
        <taxon>Eukaryota</taxon>
        <taxon>Fungi</taxon>
        <taxon>Dikarya</taxon>
        <taxon>Basidiomycota</taxon>
        <taxon>Agaricomycotina</taxon>
        <taxon>Agaricomycetes</taxon>
        <taxon>Russulales</taxon>
        <taxon>Auriscalpiaceae</taxon>
        <taxon>Artomyces</taxon>
    </lineage>
</organism>
<reference evidence="1" key="2">
    <citation type="journal article" date="2022" name="New Phytol.">
        <title>Evolutionary transition to the ectomycorrhizal habit in the genomes of a hyperdiverse lineage of mushroom-forming fungi.</title>
        <authorList>
            <person name="Looney B."/>
            <person name="Miyauchi S."/>
            <person name="Morin E."/>
            <person name="Drula E."/>
            <person name="Courty P.E."/>
            <person name="Kohler A."/>
            <person name="Kuo A."/>
            <person name="LaButti K."/>
            <person name="Pangilinan J."/>
            <person name="Lipzen A."/>
            <person name="Riley R."/>
            <person name="Andreopoulos W."/>
            <person name="He G."/>
            <person name="Johnson J."/>
            <person name="Nolan M."/>
            <person name="Tritt A."/>
            <person name="Barry K.W."/>
            <person name="Grigoriev I.V."/>
            <person name="Nagy L.G."/>
            <person name="Hibbett D."/>
            <person name="Henrissat B."/>
            <person name="Matheny P.B."/>
            <person name="Labbe J."/>
            <person name="Martin F.M."/>
        </authorList>
    </citation>
    <scope>NUCLEOTIDE SEQUENCE</scope>
    <source>
        <strain evidence="1">HHB10654</strain>
    </source>
</reference>
<evidence type="ECO:0000313" key="1">
    <source>
        <dbReference type="EMBL" id="KAI0061502.1"/>
    </source>
</evidence>